<evidence type="ECO:0000313" key="3">
    <source>
        <dbReference type="Proteomes" id="UP000824469"/>
    </source>
</evidence>
<evidence type="ECO:0000313" key="2">
    <source>
        <dbReference type="EMBL" id="KAH9288927.1"/>
    </source>
</evidence>
<keyword evidence="3" id="KW-1185">Reference proteome</keyword>
<evidence type="ECO:0000256" key="1">
    <source>
        <dbReference type="SAM" id="MobiDB-lite"/>
    </source>
</evidence>
<accession>A0AA38F5G4</accession>
<protein>
    <submittedName>
        <fullName evidence="2">Uncharacterized protein</fullName>
    </submittedName>
</protein>
<reference evidence="2 3" key="1">
    <citation type="journal article" date="2021" name="Nat. Plants">
        <title>The Taxus genome provides insights into paclitaxel biosynthesis.</title>
        <authorList>
            <person name="Xiong X."/>
            <person name="Gou J."/>
            <person name="Liao Q."/>
            <person name="Li Y."/>
            <person name="Zhou Q."/>
            <person name="Bi G."/>
            <person name="Li C."/>
            <person name="Du R."/>
            <person name="Wang X."/>
            <person name="Sun T."/>
            <person name="Guo L."/>
            <person name="Liang H."/>
            <person name="Lu P."/>
            <person name="Wu Y."/>
            <person name="Zhang Z."/>
            <person name="Ro D.K."/>
            <person name="Shang Y."/>
            <person name="Huang S."/>
            <person name="Yan J."/>
        </authorList>
    </citation>
    <scope>NUCLEOTIDE SEQUENCE [LARGE SCALE GENOMIC DNA]</scope>
    <source>
        <strain evidence="2">Ta-2019</strain>
    </source>
</reference>
<gene>
    <name evidence="2" type="ORF">KI387_033044</name>
</gene>
<dbReference type="AlphaFoldDB" id="A0AA38F5G4"/>
<feature type="region of interest" description="Disordered" evidence="1">
    <location>
        <begin position="125"/>
        <end position="157"/>
    </location>
</feature>
<proteinExistence type="predicted"/>
<sequence length="157" mass="17630">MVKPSEEAKFKEPVVVKADFIAAMEQEDHQSVCSECSVHVGTLFEEKYDPIRATQSVQVKKEGSTPNPKEEECILAMEENNKVLEDSNMKKAAEEPLVLPSTSSPLSSDVEEEFDLSNFMFENEGNCGDQVADQEDTMKEVEHKKQGNHEVDYLSDL</sequence>
<organism evidence="2 3">
    <name type="scientific">Taxus chinensis</name>
    <name type="common">Chinese yew</name>
    <name type="synonym">Taxus wallichiana var. chinensis</name>
    <dbReference type="NCBI Taxonomy" id="29808"/>
    <lineage>
        <taxon>Eukaryota</taxon>
        <taxon>Viridiplantae</taxon>
        <taxon>Streptophyta</taxon>
        <taxon>Embryophyta</taxon>
        <taxon>Tracheophyta</taxon>
        <taxon>Spermatophyta</taxon>
        <taxon>Pinopsida</taxon>
        <taxon>Pinidae</taxon>
        <taxon>Conifers II</taxon>
        <taxon>Cupressales</taxon>
        <taxon>Taxaceae</taxon>
        <taxon>Taxus</taxon>
    </lineage>
</organism>
<comment type="caution">
    <text evidence="2">The sequence shown here is derived from an EMBL/GenBank/DDBJ whole genome shotgun (WGS) entry which is preliminary data.</text>
</comment>
<feature type="compositionally biased region" description="Basic and acidic residues" evidence="1">
    <location>
        <begin position="136"/>
        <end position="157"/>
    </location>
</feature>
<dbReference type="EMBL" id="JAHRHJ020003813">
    <property type="protein sequence ID" value="KAH9288927.1"/>
    <property type="molecule type" value="Genomic_DNA"/>
</dbReference>
<name>A0AA38F5G4_TAXCH</name>
<dbReference type="Proteomes" id="UP000824469">
    <property type="component" value="Unassembled WGS sequence"/>
</dbReference>